<name>A0A381VYD7_9ZZZZ</name>
<dbReference type="InterPro" id="IPR008579">
    <property type="entry name" value="UGlyAH_Cupin_dom"/>
</dbReference>
<dbReference type="SUPFAM" id="SSF51182">
    <property type="entry name" value="RmlC-like cupins"/>
    <property type="match status" value="1"/>
</dbReference>
<evidence type="ECO:0000313" key="2">
    <source>
        <dbReference type="EMBL" id="SVA45264.1"/>
    </source>
</evidence>
<feature type="domain" description="(S)-ureidoglycine aminohydrolase cupin" evidence="1">
    <location>
        <begin position="89"/>
        <end position="134"/>
    </location>
</feature>
<dbReference type="AlphaFoldDB" id="A0A381VYD7"/>
<dbReference type="Pfam" id="PF05899">
    <property type="entry name" value="Cupin_3"/>
    <property type="match status" value="1"/>
</dbReference>
<accession>A0A381VYD7</accession>
<dbReference type="EMBL" id="UINC01010149">
    <property type="protein sequence ID" value="SVA45264.1"/>
    <property type="molecule type" value="Genomic_DNA"/>
</dbReference>
<dbReference type="InterPro" id="IPR011051">
    <property type="entry name" value="RmlC_Cupin_sf"/>
</dbReference>
<sequence length="151" mass="16543">MKKIILTTAIGIFLSTSVLADHHEENTIVKPAKISKEIVAGDIYNHPDMVKETNNGNTTLDVTTFIGSDGKLGSGVYRSGKVRFEITEPYGVDEFFYVLEGSITLTSADGTVTKINAGEAVTIPKEWTGIWDTDGYYKIWVIYSEDGSALK</sequence>
<gene>
    <name evidence="2" type="ORF">METZ01_LOCUS98118</name>
</gene>
<protein>
    <recommendedName>
        <fullName evidence="1">(S)-ureidoglycine aminohydrolase cupin domain-containing protein</fullName>
    </recommendedName>
</protein>
<evidence type="ECO:0000259" key="1">
    <source>
        <dbReference type="Pfam" id="PF05899"/>
    </source>
</evidence>
<organism evidence="2">
    <name type="scientific">marine metagenome</name>
    <dbReference type="NCBI Taxonomy" id="408172"/>
    <lineage>
        <taxon>unclassified sequences</taxon>
        <taxon>metagenomes</taxon>
        <taxon>ecological metagenomes</taxon>
    </lineage>
</organism>
<reference evidence="2" key="1">
    <citation type="submission" date="2018-05" db="EMBL/GenBank/DDBJ databases">
        <authorList>
            <person name="Lanie J.A."/>
            <person name="Ng W.-L."/>
            <person name="Kazmierczak K.M."/>
            <person name="Andrzejewski T.M."/>
            <person name="Davidsen T.M."/>
            <person name="Wayne K.J."/>
            <person name="Tettelin H."/>
            <person name="Glass J.I."/>
            <person name="Rusch D."/>
            <person name="Podicherti R."/>
            <person name="Tsui H.-C.T."/>
            <person name="Winkler M.E."/>
        </authorList>
    </citation>
    <scope>NUCLEOTIDE SEQUENCE</scope>
</reference>
<proteinExistence type="predicted"/>
<dbReference type="Gene3D" id="2.60.120.10">
    <property type="entry name" value="Jelly Rolls"/>
    <property type="match status" value="1"/>
</dbReference>
<dbReference type="InterPro" id="IPR014710">
    <property type="entry name" value="RmlC-like_jellyroll"/>
</dbReference>